<keyword evidence="8" id="KW-1185">Reference proteome</keyword>
<dbReference type="CDD" id="cd07995">
    <property type="entry name" value="TPK"/>
    <property type="match status" value="1"/>
</dbReference>
<evidence type="ECO:0000313" key="7">
    <source>
        <dbReference type="EMBL" id="AKP66706.1"/>
    </source>
</evidence>
<dbReference type="PANTHER" id="PTHR41299:SF1">
    <property type="entry name" value="THIAMINE PYROPHOSPHOKINASE"/>
    <property type="match status" value="1"/>
</dbReference>
<evidence type="ECO:0000256" key="2">
    <source>
        <dbReference type="ARBA" id="ARBA00022741"/>
    </source>
</evidence>
<reference evidence="8" key="1">
    <citation type="submission" date="2015-07" db="EMBL/GenBank/DDBJ databases">
        <title>Lactobacillus ginsenosidimutans/EMML 3141/ whole genome sequencing.</title>
        <authorList>
            <person name="Kim M.K."/>
            <person name="Im W.-T."/>
            <person name="Srinivasan S."/>
            <person name="Lee J.-J."/>
        </authorList>
    </citation>
    <scope>NUCLEOTIDE SEQUENCE [LARGE SCALE GENOMIC DNA]</scope>
    <source>
        <strain evidence="8">EMML 3041</strain>
    </source>
</reference>
<dbReference type="Pfam" id="PF04265">
    <property type="entry name" value="TPK_B1_binding"/>
    <property type="match status" value="1"/>
</dbReference>
<dbReference type="RefSeq" id="WP_048703407.1">
    <property type="nucleotide sequence ID" value="NZ_CP012034.1"/>
</dbReference>
<dbReference type="Pfam" id="PF04263">
    <property type="entry name" value="TPK_catalytic"/>
    <property type="match status" value="1"/>
</dbReference>
<dbReference type="AlphaFoldDB" id="A0A0H4QI38"/>
<keyword evidence="1" id="KW-0808">Transferase</keyword>
<feature type="domain" description="Thiamin pyrophosphokinase thiamin-binding" evidence="6">
    <location>
        <begin position="147"/>
        <end position="211"/>
    </location>
</feature>
<protein>
    <recommendedName>
        <fullName evidence="5">Thiamine diphosphokinase</fullName>
        <ecNumber evidence="5">2.7.6.2</ecNumber>
    </recommendedName>
</protein>
<evidence type="ECO:0000259" key="6">
    <source>
        <dbReference type="SMART" id="SM00983"/>
    </source>
</evidence>
<evidence type="ECO:0000256" key="3">
    <source>
        <dbReference type="ARBA" id="ARBA00022777"/>
    </source>
</evidence>
<gene>
    <name evidence="7" type="ORF">ABM34_03430</name>
</gene>
<dbReference type="EMBL" id="CP012034">
    <property type="protein sequence ID" value="AKP66706.1"/>
    <property type="molecule type" value="Genomic_DNA"/>
</dbReference>
<dbReference type="Gene3D" id="3.40.50.10240">
    <property type="entry name" value="Thiamin pyrophosphokinase, catalytic domain"/>
    <property type="match status" value="1"/>
</dbReference>
<dbReference type="EC" id="2.7.6.2" evidence="5"/>
<evidence type="ECO:0000313" key="8">
    <source>
        <dbReference type="Proteomes" id="UP000036106"/>
    </source>
</evidence>
<sequence length="224" mass="25622">MKRVNILLGGPTSEYPNELLNNASIIPGKWVGADRGNLYLISHGIMPEIAIGDFDSINQKEQKLLKKNIPDFRKYPPEKDDTDAQLTILAAHEKFNPEQYYVYGATGGRIDHFLANLYLPFDSRFKDFYDKMYFKSATNTIRFFRPGNYTVYHESGMKYVAFVHLGPVANLNIVDAKYTLKNFNATHAISWASNEFVEDTIDFNFESGIIAVIQSRDKRSTKKD</sequence>
<dbReference type="InterPro" id="IPR006282">
    <property type="entry name" value="Thi_PPkinase"/>
</dbReference>
<dbReference type="InterPro" id="IPR007373">
    <property type="entry name" value="Thiamin_PyroPKinase_B1-bd"/>
</dbReference>
<evidence type="ECO:0000256" key="5">
    <source>
        <dbReference type="NCBIfam" id="TIGR01378"/>
    </source>
</evidence>
<dbReference type="GO" id="GO:0005524">
    <property type="term" value="F:ATP binding"/>
    <property type="evidence" value="ECO:0007669"/>
    <property type="project" value="UniProtKB-KW"/>
</dbReference>
<dbReference type="NCBIfam" id="TIGR01378">
    <property type="entry name" value="thi_PPkinase"/>
    <property type="match status" value="1"/>
</dbReference>
<dbReference type="InterPro" id="IPR053149">
    <property type="entry name" value="TPK"/>
</dbReference>
<dbReference type="PATRIC" id="fig|1007676.4.peg.708"/>
<keyword evidence="4" id="KW-0067">ATP-binding</keyword>
<dbReference type="GO" id="GO:0006772">
    <property type="term" value="P:thiamine metabolic process"/>
    <property type="evidence" value="ECO:0007669"/>
    <property type="project" value="UniProtKB-UniRule"/>
</dbReference>
<dbReference type="Proteomes" id="UP000036106">
    <property type="component" value="Chromosome"/>
</dbReference>
<dbReference type="STRING" id="1007676.ABM34_03430"/>
<evidence type="ECO:0000256" key="4">
    <source>
        <dbReference type="ARBA" id="ARBA00022840"/>
    </source>
</evidence>
<keyword evidence="2" id="KW-0547">Nucleotide-binding</keyword>
<organism evidence="7 8">
    <name type="scientific">Companilactobacillus ginsenosidimutans</name>
    <dbReference type="NCBI Taxonomy" id="1007676"/>
    <lineage>
        <taxon>Bacteria</taxon>
        <taxon>Bacillati</taxon>
        <taxon>Bacillota</taxon>
        <taxon>Bacilli</taxon>
        <taxon>Lactobacillales</taxon>
        <taxon>Lactobacillaceae</taxon>
        <taxon>Companilactobacillus</taxon>
    </lineage>
</organism>
<evidence type="ECO:0000256" key="1">
    <source>
        <dbReference type="ARBA" id="ARBA00022679"/>
    </source>
</evidence>
<accession>A0A0H4QI38</accession>
<dbReference type="InterPro" id="IPR036759">
    <property type="entry name" value="TPK_catalytic_sf"/>
</dbReference>
<keyword evidence="3 7" id="KW-0418">Kinase</keyword>
<dbReference type="GO" id="GO:0016301">
    <property type="term" value="F:kinase activity"/>
    <property type="evidence" value="ECO:0007669"/>
    <property type="project" value="UniProtKB-KW"/>
</dbReference>
<dbReference type="SUPFAM" id="SSF63999">
    <property type="entry name" value="Thiamin pyrophosphokinase, catalytic domain"/>
    <property type="match status" value="1"/>
</dbReference>
<dbReference type="SMART" id="SM00983">
    <property type="entry name" value="TPK_B1_binding"/>
    <property type="match status" value="1"/>
</dbReference>
<dbReference type="OrthoDB" id="9804377at2"/>
<dbReference type="GO" id="GO:0004788">
    <property type="term" value="F:thiamine diphosphokinase activity"/>
    <property type="evidence" value="ECO:0007669"/>
    <property type="project" value="UniProtKB-UniRule"/>
</dbReference>
<dbReference type="GO" id="GO:0009229">
    <property type="term" value="P:thiamine diphosphate biosynthetic process"/>
    <property type="evidence" value="ECO:0007669"/>
    <property type="project" value="InterPro"/>
</dbReference>
<name>A0A0H4QI38_9LACO</name>
<proteinExistence type="predicted"/>
<dbReference type="GO" id="GO:0030975">
    <property type="term" value="F:thiamine binding"/>
    <property type="evidence" value="ECO:0007669"/>
    <property type="project" value="InterPro"/>
</dbReference>
<dbReference type="InterPro" id="IPR007371">
    <property type="entry name" value="TPK_catalytic"/>
</dbReference>
<dbReference type="KEGG" id="lgn:ABM34_03430"/>
<dbReference type="PANTHER" id="PTHR41299">
    <property type="entry name" value="THIAMINE PYROPHOSPHOKINASE"/>
    <property type="match status" value="1"/>
</dbReference>